<dbReference type="OrthoDB" id="10025998at2759"/>
<gene>
    <name evidence="1" type="ORF">BOTNAR_0325g00010</name>
</gene>
<evidence type="ECO:0008006" key="3">
    <source>
        <dbReference type="Google" id="ProtNLM"/>
    </source>
</evidence>
<evidence type="ECO:0000313" key="2">
    <source>
        <dbReference type="Proteomes" id="UP000297452"/>
    </source>
</evidence>
<protein>
    <recommendedName>
        <fullName evidence="3">F-box domain-containing protein</fullName>
    </recommendedName>
</protein>
<comment type="caution">
    <text evidence="1">The sequence shown here is derived from an EMBL/GenBank/DDBJ whole genome shotgun (WGS) entry which is preliminary data.</text>
</comment>
<dbReference type="AlphaFoldDB" id="A0A4Z1HTI6"/>
<name>A0A4Z1HTI6_9HELO</name>
<evidence type="ECO:0000313" key="1">
    <source>
        <dbReference type="EMBL" id="TGO52408.1"/>
    </source>
</evidence>
<keyword evidence="2" id="KW-1185">Reference proteome</keyword>
<dbReference type="Proteomes" id="UP000297452">
    <property type="component" value="Unassembled WGS sequence"/>
</dbReference>
<dbReference type="EMBL" id="PQXJ01000325">
    <property type="protein sequence ID" value="TGO52408.1"/>
    <property type="molecule type" value="Genomic_DNA"/>
</dbReference>
<organism evidence="1 2">
    <name type="scientific">Botryotinia narcissicola</name>
    <dbReference type="NCBI Taxonomy" id="278944"/>
    <lineage>
        <taxon>Eukaryota</taxon>
        <taxon>Fungi</taxon>
        <taxon>Dikarya</taxon>
        <taxon>Ascomycota</taxon>
        <taxon>Pezizomycotina</taxon>
        <taxon>Leotiomycetes</taxon>
        <taxon>Helotiales</taxon>
        <taxon>Sclerotiniaceae</taxon>
        <taxon>Botryotinia</taxon>
    </lineage>
</organism>
<sequence length="394" mass="45379">MPKKSNQRRAEIEVPKFNYEVKPKPPAPKNTFESKLCESVFCNDLIFDLICSHLEIKDLTSLRCTTRKFKDSYARVLRSHWSIHKQLSHYVVDTDQFRARMGMHNVFITGQFALQFFDRNKTGVPFKLLDGSDAAMEMVASSGNHAEAFANYFTERELYVFDPLGTCMCCGKNGGCSKVRLYKKVKTDSSIRRIQVSFLANEWYLNNGVDKDFIGNGLYTAGALEHSLNTAQMNFITWNKAYCLFPNALSEHRLVPFEKNDIDGAKPNSSSDYVKRGWTLDTTWNAEMKPLPRIQAAFRRIGDSHTWKIDLPKLKVNRRDKKLPDGLIECSKFCIEVPGRSAHHHHHHNHHDEQTSFEILATCGISKKYKYIYSSAWRNPDCYHWTPLGSDLMD</sequence>
<reference evidence="1 2" key="1">
    <citation type="submission" date="2017-12" db="EMBL/GenBank/DDBJ databases">
        <title>Comparative genomics of Botrytis spp.</title>
        <authorList>
            <person name="Valero-Jimenez C.A."/>
            <person name="Tapia P."/>
            <person name="Veloso J."/>
            <person name="Silva-Moreno E."/>
            <person name="Staats M."/>
            <person name="Valdes J.H."/>
            <person name="Van Kan J.A.L."/>
        </authorList>
    </citation>
    <scope>NUCLEOTIDE SEQUENCE [LARGE SCALE GENOMIC DNA]</scope>
    <source>
        <strain evidence="1 2">MUCL2120</strain>
    </source>
</reference>
<proteinExistence type="predicted"/>
<accession>A0A4Z1HTI6</accession>